<protein>
    <submittedName>
        <fullName evidence="1">Uncharacterized protein</fullName>
    </submittedName>
</protein>
<dbReference type="EMBL" id="NCKV01027496">
    <property type="protein sequence ID" value="RWS19334.1"/>
    <property type="molecule type" value="Genomic_DNA"/>
</dbReference>
<gene>
    <name evidence="1" type="ORF">B4U80_03333</name>
</gene>
<proteinExistence type="predicted"/>
<evidence type="ECO:0000313" key="1">
    <source>
        <dbReference type="EMBL" id="RWS19334.1"/>
    </source>
</evidence>
<dbReference type="Proteomes" id="UP000288716">
    <property type="component" value="Unassembled WGS sequence"/>
</dbReference>
<keyword evidence="2" id="KW-1185">Reference proteome</keyword>
<organism evidence="1 2">
    <name type="scientific">Leptotrombidium deliense</name>
    <dbReference type="NCBI Taxonomy" id="299467"/>
    <lineage>
        <taxon>Eukaryota</taxon>
        <taxon>Metazoa</taxon>
        <taxon>Ecdysozoa</taxon>
        <taxon>Arthropoda</taxon>
        <taxon>Chelicerata</taxon>
        <taxon>Arachnida</taxon>
        <taxon>Acari</taxon>
        <taxon>Acariformes</taxon>
        <taxon>Trombidiformes</taxon>
        <taxon>Prostigmata</taxon>
        <taxon>Anystina</taxon>
        <taxon>Parasitengona</taxon>
        <taxon>Trombiculoidea</taxon>
        <taxon>Trombiculidae</taxon>
        <taxon>Leptotrombidium</taxon>
    </lineage>
</organism>
<reference evidence="1 2" key="1">
    <citation type="journal article" date="2018" name="Gigascience">
        <title>Genomes of trombidid mites reveal novel predicted allergens and laterally-transferred genes associated with secondary metabolism.</title>
        <authorList>
            <person name="Dong X."/>
            <person name="Chaisiri K."/>
            <person name="Xia D."/>
            <person name="Armstrong S.D."/>
            <person name="Fang Y."/>
            <person name="Donnelly M.J."/>
            <person name="Kadowaki T."/>
            <person name="McGarry J.W."/>
            <person name="Darby A.C."/>
            <person name="Makepeace B.L."/>
        </authorList>
    </citation>
    <scope>NUCLEOTIDE SEQUENCE [LARGE SCALE GENOMIC DNA]</scope>
    <source>
        <strain evidence="1">UoL-UT</strain>
    </source>
</reference>
<dbReference type="AlphaFoldDB" id="A0A443RVW3"/>
<sequence>MSKYYLFNNGYLVPSIGLVKYV</sequence>
<accession>A0A443RVW3</accession>
<comment type="caution">
    <text evidence="1">The sequence shown here is derived from an EMBL/GenBank/DDBJ whole genome shotgun (WGS) entry which is preliminary data.</text>
</comment>
<dbReference type="VEuPathDB" id="VectorBase:LDEU012706"/>
<name>A0A443RVW3_9ACAR</name>
<evidence type="ECO:0000313" key="2">
    <source>
        <dbReference type="Proteomes" id="UP000288716"/>
    </source>
</evidence>